<name>A0A2J6R4R5_HYAVF</name>
<dbReference type="InterPro" id="IPR052360">
    <property type="entry name" value="Transcr_Regulatory_Proteins"/>
</dbReference>
<organism evidence="8 9">
    <name type="scientific">Hyaloscypha variabilis (strain UAMH 11265 / GT02V1 / F)</name>
    <name type="common">Meliniomyces variabilis</name>
    <dbReference type="NCBI Taxonomy" id="1149755"/>
    <lineage>
        <taxon>Eukaryota</taxon>
        <taxon>Fungi</taxon>
        <taxon>Dikarya</taxon>
        <taxon>Ascomycota</taxon>
        <taxon>Pezizomycotina</taxon>
        <taxon>Leotiomycetes</taxon>
        <taxon>Helotiales</taxon>
        <taxon>Hyaloscyphaceae</taxon>
        <taxon>Hyaloscypha</taxon>
        <taxon>Hyaloscypha variabilis</taxon>
    </lineage>
</organism>
<dbReference type="PANTHER" id="PTHR36206:SF13">
    <property type="entry name" value="TRANSCRIPTIONAL REGULATORY PROTEIN MOC3"/>
    <property type="match status" value="1"/>
</dbReference>
<evidence type="ECO:0000256" key="5">
    <source>
        <dbReference type="ARBA" id="ARBA00023163"/>
    </source>
</evidence>
<dbReference type="InterPro" id="IPR021858">
    <property type="entry name" value="Fun_TF"/>
</dbReference>
<dbReference type="CDD" id="cd00067">
    <property type="entry name" value="GAL4"/>
    <property type="match status" value="1"/>
</dbReference>
<keyword evidence="1" id="KW-0479">Metal-binding</keyword>
<accession>A0A2J6R4R5</accession>
<dbReference type="SUPFAM" id="SSF57701">
    <property type="entry name" value="Zn2/Cys6 DNA-binding domain"/>
    <property type="match status" value="1"/>
</dbReference>
<evidence type="ECO:0000256" key="1">
    <source>
        <dbReference type="ARBA" id="ARBA00022723"/>
    </source>
</evidence>
<sequence>MHSDDTRPKKSRKGARGVRKVKTGCLTCKIRHKKCDESLPSCSPCMSTGRKCDFESVVSQVPEKTIQDQSSHSTNLKINQLSTIALNAYDSSHFDYFINICAKEFSLYFESPVWESVILKAALTEPCIRHAALAIGAMSRNNYHSQSSEIVLEYSMKQYNIALRALHDALNRSARSWELAILGSIVFIAFEVLWGVDTRVRTHLDGAFAILGSLLEFGVNGRKYQNDESSGPVAGSQCCISVGLGSTTDLGYLVSALSRLGGQLSSFGTFYSRKRSREEQKGDIIGDSIVALHSKS</sequence>
<evidence type="ECO:0000256" key="4">
    <source>
        <dbReference type="ARBA" id="ARBA00023125"/>
    </source>
</evidence>
<dbReference type="EMBL" id="KZ613956">
    <property type="protein sequence ID" value="PMD33485.1"/>
    <property type="molecule type" value="Genomic_DNA"/>
</dbReference>
<evidence type="ECO:0000256" key="6">
    <source>
        <dbReference type="ARBA" id="ARBA00023242"/>
    </source>
</evidence>
<keyword evidence="5" id="KW-0804">Transcription</keyword>
<evidence type="ECO:0000256" key="2">
    <source>
        <dbReference type="ARBA" id="ARBA00022833"/>
    </source>
</evidence>
<keyword evidence="3" id="KW-0805">Transcription regulation</keyword>
<dbReference type="Gene3D" id="4.10.240.10">
    <property type="entry name" value="Zn(2)-C6 fungal-type DNA-binding domain"/>
    <property type="match status" value="1"/>
</dbReference>
<reference evidence="8 9" key="1">
    <citation type="submission" date="2016-04" db="EMBL/GenBank/DDBJ databases">
        <title>A degradative enzymes factory behind the ericoid mycorrhizal symbiosis.</title>
        <authorList>
            <consortium name="DOE Joint Genome Institute"/>
            <person name="Martino E."/>
            <person name="Morin E."/>
            <person name="Grelet G."/>
            <person name="Kuo A."/>
            <person name="Kohler A."/>
            <person name="Daghino S."/>
            <person name="Barry K."/>
            <person name="Choi C."/>
            <person name="Cichocki N."/>
            <person name="Clum A."/>
            <person name="Copeland A."/>
            <person name="Hainaut M."/>
            <person name="Haridas S."/>
            <person name="Labutti K."/>
            <person name="Lindquist E."/>
            <person name="Lipzen A."/>
            <person name="Khouja H.-R."/>
            <person name="Murat C."/>
            <person name="Ohm R."/>
            <person name="Olson A."/>
            <person name="Spatafora J."/>
            <person name="Veneault-Fourrey C."/>
            <person name="Henrissat B."/>
            <person name="Grigoriev I."/>
            <person name="Martin F."/>
            <person name="Perotto S."/>
        </authorList>
    </citation>
    <scope>NUCLEOTIDE SEQUENCE [LARGE SCALE GENOMIC DNA]</scope>
    <source>
        <strain evidence="8 9">F</strain>
    </source>
</reference>
<protein>
    <recommendedName>
        <fullName evidence="7">Zn(2)-C6 fungal-type domain-containing protein</fullName>
    </recommendedName>
</protein>
<keyword evidence="6" id="KW-0539">Nucleus</keyword>
<dbReference type="GO" id="GO:0003677">
    <property type="term" value="F:DNA binding"/>
    <property type="evidence" value="ECO:0007669"/>
    <property type="project" value="UniProtKB-KW"/>
</dbReference>
<dbReference type="GO" id="GO:0000981">
    <property type="term" value="F:DNA-binding transcription factor activity, RNA polymerase II-specific"/>
    <property type="evidence" value="ECO:0007669"/>
    <property type="project" value="InterPro"/>
</dbReference>
<evidence type="ECO:0000313" key="8">
    <source>
        <dbReference type="EMBL" id="PMD33485.1"/>
    </source>
</evidence>
<dbReference type="AlphaFoldDB" id="A0A2J6R4R5"/>
<dbReference type="SMART" id="SM00066">
    <property type="entry name" value="GAL4"/>
    <property type="match status" value="1"/>
</dbReference>
<dbReference type="OrthoDB" id="416217at2759"/>
<dbReference type="Pfam" id="PF00172">
    <property type="entry name" value="Zn_clus"/>
    <property type="match status" value="1"/>
</dbReference>
<proteinExistence type="predicted"/>
<feature type="domain" description="Zn(2)-C6 fungal-type" evidence="7">
    <location>
        <begin position="24"/>
        <end position="54"/>
    </location>
</feature>
<evidence type="ECO:0000259" key="7">
    <source>
        <dbReference type="PROSITE" id="PS50048"/>
    </source>
</evidence>
<gene>
    <name evidence="8" type="ORF">L207DRAFT_571625</name>
</gene>
<evidence type="ECO:0000313" key="9">
    <source>
        <dbReference type="Proteomes" id="UP000235786"/>
    </source>
</evidence>
<keyword evidence="4" id="KW-0238">DNA-binding</keyword>
<dbReference type="PROSITE" id="PS00463">
    <property type="entry name" value="ZN2_CY6_FUNGAL_1"/>
    <property type="match status" value="1"/>
</dbReference>
<keyword evidence="2" id="KW-0862">Zinc</keyword>
<dbReference type="PROSITE" id="PS50048">
    <property type="entry name" value="ZN2_CY6_FUNGAL_2"/>
    <property type="match status" value="1"/>
</dbReference>
<evidence type="ECO:0000256" key="3">
    <source>
        <dbReference type="ARBA" id="ARBA00023015"/>
    </source>
</evidence>
<dbReference type="Proteomes" id="UP000235786">
    <property type="component" value="Unassembled WGS sequence"/>
</dbReference>
<dbReference type="InterPro" id="IPR001138">
    <property type="entry name" value="Zn2Cys6_DnaBD"/>
</dbReference>
<dbReference type="Pfam" id="PF11951">
    <property type="entry name" value="Fungal_trans_2"/>
    <property type="match status" value="1"/>
</dbReference>
<dbReference type="PANTHER" id="PTHR36206">
    <property type="entry name" value="ASPERCRYPTIN BIOSYNTHESIS CLUSTER-SPECIFIC TRANSCRIPTION REGULATOR ATNN-RELATED"/>
    <property type="match status" value="1"/>
</dbReference>
<dbReference type="InterPro" id="IPR036864">
    <property type="entry name" value="Zn2-C6_fun-type_DNA-bd_sf"/>
</dbReference>
<keyword evidence="9" id="KW-1185">Reference proteome</keyword>
<dbReference type="GO" id="GO:0008270">
    <property type="term" value="F:zinc ion binding"/>
    <property type="evidence" value="ECO:0007669"/>
    <property type="project" value="InterPro"/>
</dbReference>